<dbReference type="GO" id="GO:0016853">
    <property type="term" value="F:isomerase activity"/>
    <property type="evidence" value="ECO:0007669"/>
    <property type="project" value="UniProtKB-KW"/>
</dbReference>
<feature type="domain" description="Xylose isomerase-like TIM barrel" evidence="1">
    <location>
        <begin position="28"/>
        <end position="264"/>
    </location>
</feature>
<evidence type="ECO:0000313" key="3">
    <source>
        <dbReference type="Proteomes" id="UP000604381"/>
    </source>
</evidence>
<keyword evidence="2" id="KW-0413">Isomerase</keyword>
<dbReference type="InterPro" id="IPR013022">
    <property type="entry name" value="Xyl_isomerase-like_TIM-brl"/>
</dbReference>
<dbReference type="InterPro" id="IPR050312">
    <property type="entry name" value="IolE/XylAMocC-like"/>
</dbReference>
<organism evidence="2 3">
    <name type="scientific">Candidatus Amphirhobacter heronislandensis</name>
    <dbReference type="NCBI Taxonomy" id="1732024"/>
    <lineage>
        <taxon>Bacteria</taxon>
        <taxon>Pseudomonadati</taxon>
        <taxon>Pseudomonadota</taxon>
        <taxon>Gammaproteobacteria</taxon>
        <taxon>Candidatus Tethybacterales</taxon>
        <taxon>Candidatus Tethybacteraceae</taxon>
        <taxon>Candidatus Amphirhobacter</taxon>
    </lineage>
</organism>
<dbReference type="AlphaFoldDB" id="A0A930UC30"/>
<protein>
    <submittedName>
        <fullName evidence="2">Sugar phosphate isomerase/epimerase</fullName>
    </submittedName>
</protein>
<proteinExistence type="predicted"/>
<dbReference type="Gene3D" id="3.20.20.150">
    <property type="entry name" value="Divalent-metal-dependent TIM barrel enzymes"/>
    <property type="match status" value="1"/>
</dbReference>
<comment type="caution">
    <text evidence="2">The sequence shown here is derived from an EMBL/GenBank/DDBJ whole genome shotgun (WGS) entry which is preliminary data.</text>
</comment>
<sequence>MRDLAGRPELLALNTATLGHREPLAGVIDAVAAAGFGAIAPWRHDLDESQAAAEGKRIRDAGLKVSGYCRTAYLSAPDAAGRAAAVADNVRALHAAAELGAECFVAVVGGLAAGSRDCADSRKQILDGLAQLAETAAELKVPIALEPLHPAYAADRSLLCTTAQALQWCGQLDPDGRGDFGVCLDAYHVWWDPERAASIAAAKGRIMGYHVCDWLVPTRDILLDRGMPGDGVIDLRSLRAEVEAAGWDSWVEVEIFSAEDWWKRPKEEVLATCVERMTSLC</sequence>
<dbReference type="PANTHER" id="PTHR12110">
    <property type="entry name" value="HYDROXYPYRUVATE ISOMERASE"/>
    <property type="match status" value="1"/>
</dbReference>
<keyword evidence="3" id="KW-1185">Reference proteome</keyword>
<reference evidence="2" key="1">
    <citation type="submission" date="2020-10" db="EMBL/GenBank/DDBJ databases">
        <title>An improved Amphimedon queenslandica hologenome assembly reveals how three proteobacterial symbionts can extend the metabolic phenotypic of their marine sponge host.</title>
        <authorList>
            <person name="Degnan B."/>
            <person name="Degnan S."/>
            <person name="Xiang X."/>
        </authorList>
    </citation>
    <scope>NUCLEOTIDE SEQUENCE</scope>
    <source>
        <strain evidence="2">AqS2</strain>
    </source>
</reference>
<dbReference type="EMBL" id="JADHEI010000028">
    <property type="protein sequence ID" value="MBF2734833.1"/>
    <property type="molecule type" value="Genomic_DNA"/>
</dbReference>
<dbReference type="InterPro" id="IPR036237">
    <property type="entry name" value="Xyl_isomerase-like_sf"/>
</dbReference>
<evidence type="ECO:0000313" key="2">
    <source>
        <dbReference type="EMBL" id="MBF2734833.1"/>
    </source>
</evidence>
<gene>
    <name evidence="2" type="ORF">ISN26_01895</name>
</gene>
<dbReference type="PANTHER" id="PTHR12110:SF52">
    <property type="entry name" value="XYLOSE ISOMERASE"/>
    <property type="match status" value="1"/>
</dbReference>
<accession>A0A930UC30</accession>
<dbReference type="Pfam" id="PF01261">
    <property type="entry name" value="AP_endonuc_2"/>
    <property type="match status" value="1"/>
</dbReference>
<name>A0A930UC30_9GAMM</name>
<dbReference type="Proteomes" id="UP000604381">
    <property type="component" value="Unassembled WGS sequence"/>
</dbReference>
<evidence type="ECO:0000259" key="1">
    <source>
        <dbReference type="Pfam" id="PF01261"/>
    </source>
</evidence>
<dbReference type="SUPFAM" id="SSF51658">
    <property type="entry name" value="Xylose isomerase-like"/>
    <property type="match status" value="1"/>
</dbReference>